<evidence type="ECO:0000313" key="1">
    <source>
        <dbReference type="EMBL" id="SEG76357.1"/>
    </source>
</evidence>
<dbReference type="OrthoDB" id="3429377at2"/>
<dbReference type="InterPro" id="IPR046179">
    <property type="entry name" value="DUF6188"/>
</dbReference>
<proteinExistence type="predicted"/>
<keyword evidence="2" id="KW-1185">Reference proteome</keyword>
<evidence type="ECO:0000313" key="2">
    <source>
        <dbReference type="Proteomes" id="UP000236754"/>
    </source>
</evidence>
<dbReference type="EMBL" id="FNVU01000010">
    <property type="protein sequence ID" value="SEG76357.1"/>
    <property type="molecule type" value="Genomic_DNA"/>
</dbReference>
<organism evidence="1 2">
    <name type="scientific">Actinacidiphila yanglinensis</name>
    <dbReference type="NCBI Taxonomy" id="310779"/>
    <lineage>
        <taxon>Bacteria</taxon>
        <taxon>Bacillati</taxon>
        <taxon>Actinomycetota</taxon>
        <taxon>Actinomycetes</taxon>
        <taxon>Kitasatosporales</taxon>
        <taxon>Streptomycetaceae</taxon>
        <taxon>Actinacidiphila</taxon>
    </lineage>
</organism>
<protein>
    <submittedName>
        <fullName evidence="1">Uncharacterized protein</fullName>
    </submittedName>
</protein>
<dbReference type="Proteomes" id="UP000236754">
    <property type="component" value="Unassembled WGS sequence"/>
</dbReference>
<reference evidence="1 2" key="1">
    <citation type="submission" date="2016-10" db="EMBL/GenBank/DDBJ databases">
        <authorList>
            <person name="de Groot N.N."/>
        </authorList>
    </citation>
    <scope>NUCLEOTIDE SEQUENCE [LARGE SCALE GENOMIC DNA]</scope>
    <source>
        <strain evidence="1 2">CGMCC 4.2023</strain>
    </source>
</reference>
<gene>
    <name evidence="1" type="ORF">SAMN05216223_11080</name>
</gene>
<accession>A0A1H6CU80</accession>
<dbReference type="RefSeq" id="WP_103887871.1">
    <property type="nucleotide sequence ID" value="NZ_FNVU01000010.1"/>
</dbReference>
<name>A0A1H6CU80_9ACTN</name>
<dbReference type="Pfam" id="PF19686">
    <property type="entry name" value="DUF6188"/>
    <property type="match status" value="1"/>
</dbReference>
<dbReference type="AlphaFoldDB" id="A0A1H6CU80"/>
<sequence>MSTGGDPREYEDRWVLDLRGLGVVRIRVDFRLTLVLDAGWEIVLEGSTRLSSGSVRADPGVVLAPESQDVAAALSLFGATVLSLVAFKSGSLRAVFDNGTRLRCPSDPSFEAWQIAGPRGWRFVSLPGGDLAVWRGAAVGPNGTN</sequence>